<dbReference type="GO" id="GO:0003723">
    <property type="term" value="F:RNA binding"/>
    <property type="evidence" value="ECO:0007669"/>
    <property type="project" value="UniProtKB-UniRule"/>
</dbReference>
<dbReference type="InterPro" id="IPR053943">
    <property type="entry name" value="RlmKL-like_Mtase_CS"/>
</dbReference>
<accession>A0A444R089</accession>
<evidence type="ECO:0000256" key="1">
    <source>
        <dbReference type="ARBA" id="ARBA00022603"/>
    </source>
</evidence>
<organism evidence="5 6">
    <name type="scientific">Escherichia coli</name>
    <dbReference type="NCBI Taxonomy" id="562"/>
    <lineage>
        <taxon>Bacteria</taxon>
        <taxon>Pseudomonadati</taxon>
        <taxon>Pseudomonadota</taxon>
        <taxon>Gammaproteobacteria</taxon>
        <taxon>Enterobacterales</taxon>
        <taxon>Enterobacteriaceae</taxon>
        <taxon>Escherichia</taxon>
    </lineage>
</organism>
<dbReference type="Pfam" id="PF01170">
    <property type="entry name" value="UPF0020"/>
    <property type="match status" value="1"/>
</dbReference>
<evidence type="ECO:0000256" key="2">
    <source>
        <dbReference type="ARBA" id="ARBA00022679"/>
    </source>
</evidence>
<evidence type="ECO:0000313" key="6">
    <source>
        <dbReference type="Proteomes" id="UP000288730"/>
    </source>
</evidence>
<protein>
    <submittedName>
        <fullName evidence="5">23S rRNA (Guanine(2445)-N(2))/(Guanine(2069)-N(7))-methyltransferase</fullName>
    </submittedName>
</protein>
<dbReference type="SMART" id="SM00981">
    <property type="entry name" value="THUMP"/>
    <property type="match status" value="1"/>
</dbReference>
<keyword evidence="3" id="KW-0694">RNA-binding</keyword>
<dbReference type="PANTHER" id="PTHR47313:SF1">
    <property type="entry name" value="RIBOSOMAL RNA LARGE SUBUNIT METHYLTRANSFERASE K_L"/>
    <property type="match status" value="1"/>
</dbReference>
<feature type="non-terminal residue" evidence="5">
    <location>
        <position position="193"/>
    </location>
</feature>
<dbReference type="CDD" id="cd11715">
    <property type="entry name" value="THUMP_AdoMetMT"/>
    <property type="match status" value="1"/>
</dbReference>
<reference evidence="5 6" key="1">
    <citation type="submission" date="2019-01" db="EMBL/GenBank/DDBJ databases">
        <title>Genomic analysis of febrile catheter-associated UTI E. coli isolates.</title>
        <authorList>
            <person name="Potter R."/>
            <person name="Zou Z."/>
            <person name="Henderson J."/>
            <person name="Dantas G."/>
        </authorList>
    </citation>
    <scope>NUCLEOTIDE SEQUENCE [LARGE SCALE GENOMIC DNA]</scope>
    <source>
        <strain evidence="5 6">29_CAASB</strain>
    </source>
</reference>
<dbReference type="PROSITE" id="PS01261">
    <property type="entry name" value="UPF0020"/>
    <property type="match status" value="1"/>
</dbReference>
<feature type="domain" description="THUMP" evidence="4">
    <location>
        <begin position="1"/>
        <end position="112"/>
    </location>
</feature>
<dbReference type="EMBL" id="SCJN01001461">
    <property type="protein sequence ID" value="RXC72012.1"/>
    <property type="molecule type" value="Genomic_DNA"/>
</dbReference>
<dbReference type="InterPro" id="IPR000241">
    <property type="entry name" value="RlmKL-like_Mtase"/>
</dbReference>
<evidence type="ECO:0000256" key="3">
    <source>
        <dbReference type="PROSITE-ProRule" id="PRU00529"/>
    </source>
</evidence>
<comment type="caution">
    <text evidence="5">The sequence shown here is derived from an EMBL/GenBank/DDBJ whole genome shotgun (WGS) entry which is preliminary data.</text>
</comment>
<proteinExistence type="predicted"/>
<dbReference type="SUPFAM" id="SSF53335">
    <property type="entry name" value="S-adenosyl-L-methionine-dependent methyltransferases"/>
    <property type="match status" value="1"/>
</dbReference>
<dbReference type="PROSITE" id="PS51165">
    <property type="entry name" value="THUMP"/>
    <property type="match status" value="1"/>
</dbReference>
<dbReference type="AlphaFoldDB" id="A0A444R089"/>
<dbReference type="InterPro" id="IPR029063">
    <property type="entry name" value="SAM-dependent_MTases_sf"/>
</dbReference>
<dbReference type="GO" id="GO:0070043">
    <property type="term" value="F:rRNA (guanine-N7-)-methyltransferase activity"/>
    <property type="evidence" value="ECO:0007669"/>
    <property type="project" value="TreeGrafter"/>
</dbReference>
<dbReference type="Gene3D" id="3.40.50.150">
    <property type="entry name" value="Vaccinia Virus protein VP39"/>
    <property type="match status" value="1"/>
</dbReference>
<dbReference type="InterPro" id="IPR004114">
    <property type="entry name" value="THUMP_dom"/>
</dbReference>
<feature type="non-terminal residue" evidence="5">
    <location>
        <position position="1"/>
    </location>
</feature>
<sequence length="193" mass="21332">LVYQSLMWSRLASRIMLPLGECKVYSDLDLYLGVQAINWTEMFNPGATFAVHFSGLNDTIRNSQYGAMKVKDAIVDAFTRKNLPRPNVDRDAPDIRVNVWLHKETANIALDLSGDGLHLRGYRDRAGIAPIKETLAAAIVMRSGWQPGTPLLDPMCGSGTLLIEAAMLATDRAPGLHRGRWGFSGWAQHDEAI</sequence>
<dbReference type="Gene3D" id="3.30.2130.30">
    <property type="match status" value="1"/>
</dbReference>
<dbReference type="PANTHER" id="PTHR47313">
    <property type="entry name" value="RIBOSOMAL RNA LARGE SUBUNIT METHYLTRANSFERASE K/L"/>
    <property type="match status" value="1"/>
</dbReference>
<dbReference type="Pfam" id="PF02926">
    <property type="entry name" value="THUMP"/>
    <property type="match status" value="1"/>
</dbReference>
<dbReference type="GO" id="GO:0008990">
    <property type="term" value="F:rRNA (guanine-N2-)-methyltransferase activity"/>
    <property type="evidence" value="ECO:0007669"/>
    <property type="project" value="TreeGrafter"/>
</dbReference>
<gene>
    <name evidence="5" type="primary">rlmL</name>
    <name evidence="5" type="ORF">EPS76_35635</name>
</gene>
<name>A0A444R089_ECOLX</name>
<evidence type="ECO:0000313" key="5">
    <source>
        <dbReference type="EMBL" id="RXC72012.1"/>
    </source>
</evidence>
<keyword evidence="1 5" id="KW-0489">Methyltransferase</keyword>
<keyword evidence="2 5" id="KW-0808">Transferase</keyword>
<dbReference type="Proteomes" id="UP000288730">
    <property type="component" value="Unassembled WGS sequence"/>
</dbReference>
<evidence type="ECO:0000259" key="4">
    <source>
        <dbReference type="PROSITE" id="PS51165"/>
    </source>
</evidence>